<accession>A0A9W5YJA2</accession>
<proteinExistence type="predicted"/>
<name>A0A9W5YJA2_9EURO</name>
<evidence type="ECO:0000313" key="2">
    <source>
        <dbReference type="EMBL" id="GKZ19108.1"/>
    </source>
</evidence>
<dbReference type="EMBL" id="BROQ01000016">
    <property type="protein sequence ID" value="GKZ19108.1"/>
    <property type="molecule type" value="Genomic_DNA"/>
</dbReference>
<gene>
    <name evidence="2" type="ORF">AbraCBS73388_003085</name>
</gene>
<dbReference type="AlphaFoldDB" id="A0A9W5YJA2"/>
<evidence type="ECO:0000256" key="1">
    <source>
        <dbReference type="SAM" id="MobiDB-lite"/>
    </source>
</evidence>
<protein>
    <submittedName>
        <fullName evidence="2">Uncharacterized protein</fullName>
    </submittedName>
</protein>
<dbReference type="Proteomes" id="UP001143548">
    <property type="component" value="Unassembled WGS sequence"/>
</dbReference>
<evidence type="ECO:0000313" key="3">
    <source>
        <dbReference type="Proteomes" id="UP001143548"/>
    </source>
</evidence>
<comment type="caution">
    <text evidence="2">The sequence shown here is derived from an EMBL/GenBank/DDBJ whole genome shotgun (WGS) entry which is preliminary data.</text>
</comment>
<reference evidence="2" key="1">
    <citation type="submission" date="2022-07" db="EMBL/GenBank/DDBJ databases">
        <title>Taxonomy of Aspergillus series Nigri: significant species reduction supported by multi-species coalescent approaches.</title>
        <authorList>
            <person name="Bian C."/>
            <person name="Kusuya Y."/>
            <person name="Sklenar F."/>
            <person name="D'hooge E."/>
            <person name="Yaguchi T."/>
            <person name="Takahashi H."/>
            <person name="Hubka V."/>
        </authorList>
    </citation>
    <scope>NUCLEOTIDE SEQUENCE</scope>
    <source>
        <strain evidence="2">CBS 733.88</strain>
    </source>
</reference>
<feature type="region of interest" description="Disordered" evidence="1">
    <location>
        <begin position="427"/>
        <end position="449"/>
    </location>
</feature>
<sequence>MDIASSPVAPTLIQVMVAEPIDIILDEPTDTCAMAEEKAEEIVEAENERLDQLMEEFTRGFDPGIFIDEVANSLPGVLKDIFPGSYEHLLSMLFESDDSMHATQMKLEKWLLDRYPQVLNKIDTERQETNITDETYFGAELEVLRKMLAFLRKESDKPVFWLNSRRASPTKAREQLEASIRVIELFKSDFMAAMRMDTEDKRTAFLSIKQLRIDACKASLSWDGYMDSAIVLTSFFHAYKAYTCEHKPDKARAWGWLPPQGLAPPRLSAEIAQVGDLAKWDFEHATGALDLLLRTALWLGMARGLPAVHLFCDVARLFTTHKPSLKANEPYIRFLRHLTQTRVSIAGIKSTPPTPVPFKESDGNTNGDYFDDVFDSDKILGKDLTKTLTLNHMITAKDFKLSSTPPKCSFRKKAKMIEQACVVEENHTEKWPQKDPASLKIPLTSREAS</sequence>
<organism evidence="2 3">
    <name type="scientific">Aspergillus brasiliensis</name>
    <dbReference type="NCBI Taxonomy" id="319629"/>
    <lineage>
        <taxon>Eukaryota</taxon>
        <taxon>Fungi</taxon>
        <taxon>Dikarya</taxon>
        <taxon>Ascomycota</taxon>
        <taxon>Pezizomycotina</taxon>
        <taxon>Eurotiomycetes</taxon>
        <taxon>Eurotiomycetidae</taxon>
        <taxon>Eurotiales</taxon>
        <taxon>Aspergillaceae</taxon>
        <taxon>Aspergillus</taxon>
        <taxon>Aspergillus subgen. Circumdati</taxon>
    </lineage>
</organism>